<dbReference type="InParanoid" id="H6QTV3"/>
<evidence type="ECO:0000259" key="2">
    <source>
        <dbReference type="Pfam" id="PF18802"/>
    </source>
</evidence>
<dbReference type="RefSeq" id="XP_003889073.1">
    <property type="nucleotide sequence ID" value="XM_003889024.1"/>
</dbReference>
<dbReference type="Proteomes" id="UP000008783">
    <property type="component" value="Unassembled WGS sequence"/>
</dbReference>
<dbReference type="KEGG" id="pgr:PGTG_22187"/>
<evidence type="ECO:0000313" key="3">
    <source>
        <dbReference type="EMBL" id="EHS64363.1"/>
    </source>
</evidence>
<dbReference type="Pfam" id="PF18758">
    <property type="entry name" value="KDZ"/>
    <property type="match status" value="1"/>
</dbReference>
<dbReference type="Pfam" id="PF18802">
    <property type="entry name" value="CxC1"/>
    <property type="match status" value="1"/>
</dbReference>
<protein>
    <recommendedName>
        <fullName evidence="2">CxC1-like cysteine cluster associated with KDZ transposases domain-containing protein</fullName>
    </recommendedName>
</protein>
<keyword evidence="4" id="KW-1185">Reference proteome</keyword>
<evidence type="ECO:0000313" key="4">
    <source>
        <dbReference type="Proteomes" id="UP000008783"/>
    </source>
</evidence>
<dbReference type="eggNOG" id="ENOG502S2AH">
    <property type="taxonomic scope" value="Eukaryota"/>
</dbReference>
<dbReference type="STRING" id="418459.H6QTV3"/>
<feature type="region of interest" description="Disordered" evidence="1">
    <location>
        <begin position="304"/>
        <end position="345"/>
    </location>
</feature>
<dbReference type="EMBL" id="DS178322">
    <property type="protein sequence ID" value="EHS64363.1"/>
    <property type="molecule type" value="Genomic_DNA"/>
</dbReference>
<reference evidence="4" key="1">
    <citation type="journal article" date="2011" name="Proc. Natl. Acad. Sci. U.S.A.">
        <title>Obligate biotrophy features unraveled by the genomic analysis of rust fungi.</title>
        <authorList>
            <person name="Duplessis S."/>
            <person name="Cuomo C.A."/>
            <person name="Lin Y.-C."/>
            <person name="Aerts A."/>
            <person name="Tisserant E."/>
            <person name="Veneault-Fourrey C."/>
            <person name="Joly D.L."/>
            <person name="Hacquard S."/>
            <person name="Amselem J."/>
            <person name="Cantarel B.L."/>
            <person name="Chiu R."/>
            <person name="Coutinho P.M."/>
            <person name="Feau N."/>
            <person name="Field M."/>
            <person name="Frey P."/>
            <person name="Gelhaye E."/>
            <person name="Goldberg J."/>
            <person name="Grabherr M.G."/>
            <person name="Kodira C.D."/>
            <person name="Kohler A."/>
            <person name="Kuees U."/>
            <person name="Lindquist E.A."/>
            <person name="Lucas S.M."/>
            <person name="Mago R."/>
            <person name="Mauceli E."/>
            <person name="Morin E."/>
            <person name="Murat C."/>
            <person name="Pangilinan J.L."/>
            <person name="Park R."/>
            <person name="Pearson M."/>
            <person name="Quesneville H."/>
            <person name="Rouhier N."/>
            <person name="Sakthikumar S."/>
            <person name="Salamov A.A."/>
            <person name="Schmutz J."/>
            <person name="Selles B."/>
            <person name="Shapiro H."/>
            <person name="Tanguay P."/>
            <person name="Tuskan G.A."/>
            <person name="Henrissat B."/>
            <person name="Van de Peer Y."/>
            <person name="Rouze P."/>
            <person name="Ellis J.G."/>
            <person name="Dodds P.N."/>
            <person name="Schein J.E."/>
            <person name="Zhong S."/>
            <person name="Hamelin R.C."/>
            <person name="Grigoriev I.V."/>
            <person name="Szabo L.J."/>
            <person name="Martin F."/>
        </authorList>
    </citation>
    <scope>NUCLEOTIDE SEQUENCE [LARGE SCALE GENOMIC DNA]</scope>
    <source>
        <strain evidence="4">CRL 75-36-700-3 / race SCCL</strain>
    </source>
</reference>
<accession>H6QTV3</accession>
<feature type="region of interest" description="Disordered" evidence="1">
    <location>
        <begin position="1"/>
        <end position="25"/>
    </location>
</feature>
<dbReference type="PANTHER" id="PTHR33096">
    <property type="entry name" value="CXC2 DOMAIN-CONTAINING PROTEIN"/>
    <property type="match status" value="1"/>
</dbReference>
<feature type="domain" description="CxC1-like cysteine cluster associated with KDZ transposases" evidence="2">
    <location>
        <begin position="140"/>
        <end position="241"/>
    </location>
</feature>
<dbReference type="PANTHER" id="PTHR33096:SF1">
    <property type="entry name" value="CXC1-LIKE CYSTEINE CLUSTER ASSOCIATED WITH KDZ TRANSPOSASES DOMAIN-CONTAINING PROTEIN"/>
    <property type="match status" value="1"/>
</dbReference>
<dbReference type="OrthoDB" id="3259803at2759"/>
<feature type="region of interest" description="Disordered" evidence="1">
    <location>
        <begin position="65"/>
        <end position="92"/>
    </location>
</feature>
<evidence type="ECO:0000256" key="1">
    <source>
        <dbReference type="SAM" id="MobiDB-lite"/>
    </source>
</evidence>
<sequence>MPRPSSDNLFTEQRSYRPRPTPLADQLRDLETLQRMQTGTDPRLLINPDIVLAHQQLEEDIHRQMNPNPADEENGPGENFNHYDPEPEAHEDNDSLIDQLNAHHTSVDQRNRHQTIKNHWTELIPTLHGAYLWLQVKTRNWTSSNAFENFSTDFCTCDRFTHRQVDLIDLNTQKRESIPFCQCTPDILHLLARGYIGSTPVAPQTAFSINLLGFHNHLWQWCTVGTLPFMKAMQAWLEERSPPLLTQSGKRRDLRTNFAAAIDVYRLLGDRTNNVIKDTLHLTKQQSLALDSCPACFGSPSSESFTQNSATLPGSTPQNHPMPPNTDSQNQNEPTTSNQATQNQQPPLVICLDGNFQHRHHFAGSRNYTELITPNKFIKPCSINEMNDYIKNQEEMHRVRGTRDRCADSHKAADDKRNKSTWKACDDTGLMGCCCRHDSAIYLANISDGGENRKYPLSILNQVLSDVDSTRDVRVLYDIGCNLKKFISLRHLFPEDTNRLTFGTSVFHSYVHNWKCQLEFSPRYNDGWGLSDGEGLERLWSFLSPLVSPLRYATRNHRLAAIAHKIQFHNERGKENLIHWLGHKYNKAISRKQESTRKLDSLYKLINPFASPRASYDIQFFEDQWNNQRQFQLNHTDADRERQERLASFLDREASLNRLRTQLNTMVSTDAGSYDNIFQSLLDIASSMEQQQEFARELPGEHNILIGQDGMPQTVFAVFLQPQLTPC</sequence>
<dbReference type="AlphaFoldDB" id="H6QTV3"/>
<dbReference type="GeneID" id="13541796"/>
<proteinExistence type="predicted"/>
<dbReference type="VEuPathDB" id="FungiDB:PGTG_22187"/>
<dbReference type="InterPro" id="IPR041320">
    <property type="entry name" value="CxC1"/>
</dbReference>
<feature type="compositionally biased region" description="Polar residues" evidence="1">
    <location>
        <begin position="1"/>
        <end position="13"/>
    </location>
</feature>
<organism evidence="3 4">
    <name type="scientific">Puccinia graminis f. sp. tritici (strain CRL 75-36-700-3 / race SCCL)</name>
    <name type="common">Black stem rust fungus</name>
    <dbReference type="NCBI Taxonomy" id="418459"/>
    <lineage>
        <taxon>Eukaryota</taxon>
        <taxon>Fungi</taxon>
        <taxon>Dikarya</taxon>
        <taxon>Basidiomycota</taxon>
        <taxon>Pucciniomycotina</taxon>
        <taxon>Pucciniomycetes</taxon>
        <taxon>Pucciniales</taxon>
        <taxon>Pucciniaceae</taxon>
        <taxon>Puccinia</taxon>
    </lineage>
</organism>
<dbReference type="InterPro" id="IPR040521">
    <property type="entry name" value="KDZ"/>
</dbReference>
<name>H6QTV3_PUCGT</name>
<feature type="compositionally biased region" description="Basic and acidic residues" evidence="1">
    <location>
        <begin position="81"/>
        <end position="92"/>
    </location>
</feature>
<dbReference type="HOGENOM" id="CLU_011407_0_1_1"/>
<gene>
    <name evidence="3" type="ORF">PGTG_22187</name>
</gene>